<feature type="compositionally biased region" description="Low complexity" evidence="1">
    <location>
        <begin position="222"/>
        <end position="232"/>
    </location>
</feature>
<evidence type="ECO:0000259" key="3">
    <source>
        <dbReference type="Pfam" id="PF08239"/>
    </source>
</evidence>
<feature type="domain" description="SH3b" evidence="3">
    <location>
        <begin position="31"/>
        <end position="83"/>
    </location>
</feature>
<proteinExistence type="predicted"/>
<evidence type="ECO:0000256" key="2">
    <source>
        <dbReference type="SAM" id="SignalP"/>
    </source>
</evidence>
<feature type="compositionally biased region" description="Pro residues" evidence="1">
    <location>
        <begin position="240"/>
        <end position="279"/>
    </location>
</feature>
<dbReference type="AlphaFoldDB" id="A0AAF1KSH5"/>
<dbReference type="Proteomes" id="UP000249499">
    <property type="component" value="Chromosome"/>
</dbReference>
<dbReference type="EMBL" id="CP117255">
    <property type="protein sequence ID" value="WFR94736.1"/>
    <property type="molecule type" value="Genomic_DNA"/>
</dbReference>
<reference evidence="4 5" key="1">
    <citation type="journal article" date="2018" name="Sci. Rep.">
        <title>Rhizobium tumorigenes sp. nov., a novel plant tumorigenic bacterium isolated from cane gall tumors on thornless blackberry.</title>
        <authorList>
            <person name="Kuzmanovi N."/>
            <person name="Smalla K."/>
            <person name="Gronow S."/>
            <person name="PuBawska J."/>
        </authorList>
    </citation>
    <scope>NUCLEOTIDE SEQUENCE [LARGE SCALE GENOMIC DNA]</scope>
    <source>
        <strain evidence="4 5">1078</strain>
    </source>
</reference>
<reference evidence="5" key="2">
    <citation type="journal article" date="2023" name="MicrobiologyOpen">
        <title>Genomics of the tumorigenes clade of the family Rhizobiaceae and description of Rhizobium rhododendri sp. nov.</title>
        <authorList>
            <person name="Kuzmanovic N."/>
            <person name="diCenzo G.C."/>
            <person name="Bunk B."/>
            <person name="Sproeer C."/>
            <person name="Fruehling A."/>
            <person name="Neumann-Schaal M."/>
            <person name="Overmann J."/>
            <person name="Smalla K."/>
        </authorList>
    </citation>
    <scope>NUCLEOTIDE SEQUENCE [LARGE SCALE GENOMIC DNA]</scope>
    <source>
        <strain evidence="5">1078</strain>
    </source>
</reference>
<organism evidence="4 5">
    <name type="scientific">Rhizobium tumorigenes</name>
    <dbReference type="NCBI Taxonomy" id="2041385"/>
    <lineage>
        <taxon>Bacteria</taxon>
        <taxon>Pseudomonadati</taxon>
        <taxon>Pseudomonadota</taxon>
        <taxon>Alphaproteobacteria</taxon>
        <taxon>Hyphomicrobiales</taxon>
        <taxon>Rhizobiaceae</taxon>
        <taxon>Rhizobium/Agrobacterium group</taxon>
        <taxon>Rhizobium</taxon>
    </lineage>
</organism>
<feature type="chain" id="PRO_5042049782" evidence="2">
    <location>
        <begin position="24"/>
        <end position="319"/>
    </location>
</feature>
<feature type="signal peptide" evidence="2">
    <location>
        <begin position="1"/>
        <end position="23"/>
    </location>
</feature>
<name>A0AAF1KSH5_9HYPH</name>
<keyword evidence="2" id="KW-0732">Signal</keyword>
<dbReference type="KEGG" id="rtu:PR017_13055"/>
<keyword evidence="5" id="KW-1185">Reference proteome</keyword>
<accession>A0AAF1KSH5</accession>
<evidence type="ECO:0000313" key="5">
    <source>
        <dbReference type="Proteomes" id="UP000249499"/>
    </source>
</evidence>
<evidence type="ECO:0000313" key="4">
    <source>
        <dbReference type="EMBL" id="WFR94736.1"/>
    </source>
</evidence>
<dbReference type="Pfam" id="PF08239">
    <property type="entry name" value="SH3_3"/>
    <property type="match status" value="1"/>
</dbReference>
<dbReference type="Gene3D" id="2.30.30.40">
    <property type="entry name" value="SH3 Domains"/>
    <property type="match status" value="1"/>
</dbReference>
<sequence>MRKLLLATAALGSVLVLPAIAEAASGFSTANVNMRSGPSTAYPAVTLIPIGAPLRINGCLADLPWCDVSFDGGRGWVAGRYVQAVYQQRRIYVGPQYYRPLGIPTITFDLDNYWDRNYRGRDFYRDRDRWAQGPDWQRNGGQPIYRRPPPPPVYDPEDDDQGNWQRRHQRQPDYGDNYQGDDTPPPRHRPRYGDSDAGQRYGDPDQGNFDGDNNQPPRRRQQQNQQDQQQQRPQRDQPPQGQPPRQPQPQPQQPQPQPPQQPAPPPPRAQPEAPRPQPQPQAQQPGNSEPPRVIRRNDGQVIVCPDGGSACNEPHSSHN</sequence>
<feature type="region of interest" description="Disordered" evidence="1">
    <location>
        <begin position="131"/>
        <end position="319"/>
    </location>
</feature>
<protein>
    <submittedName>
        <fullName evidence="4">SH3 domain-containing protein</fullName>
    </submittedName>
</protein>
<evidence type="ECO:0000256" key="1">
    <source>
        <dbReference type="SAM" id="MobiDB-lite"/>
    </source>
</evidence>
<gene>
    <name evidence="4" type="ORF">PR017_13055</name>
</gene>
<dbReference type="InterPro" id="IPR003646">
    <property type="entry name" value="SH3-like_bac-type"/>
</dbReference>